<evidence type="ECO:0000313" key="1">
    <source>
        <dbReference type="EMBL" id="MBM7839776.1"/>
    </source>
</evidence>
<comment type="caution">
    <text evidence="1">The sequence shown here is derived from an EMBL/GenBank/DDBJ whole genome shotgun (WGS) entry which is preliminary data.</text>
</comment>
<dbReference type="RefSeq" id="WP_204466974.1">
    <property type="nucleotide sequence ID" value="NZ_JAFBCV010000010.1"/>
</dbReference>
<dbReference type="EMBL" id="JAFBCV010000010">
    <property type="protein sequence ID" value="MBM7839776.1"/>
    <property type="molecule type" value="Genomic_DNA"/>
</dbReference>
<dbReference type="Proteomes" id="UP001179280">
    <property type="component" value="Unassembled WGS sequence"/>
</dbReference>
<sequence>MNLFPNKHITRLIKIGGLQKDELIDQLKQHSIALNQYAEQLLVDPHFTVSRTEKRLMAIELAVKDLGLPEGATIKRLFEKAVESGLTLCPLEVAPHFRLLYLDQPEMISTTKNKAPAGSITIASQPLKRDDTFPKGFYVRKIDGVLWLRGYVADEAHIWDGQDRFLFVQ</sequence>
<reference evidence="1" key="1">
    <citation type="submission" date="2021-01" db="EMBL/GenBank/DDBJ databases">
        <title>Genomic Encyclopedia of Type Strains, Phase IV (KMG-IV): sequencing the most valuable type-strain genomes for metagenomic binning, comparative biology and taxonomic classification.</title>
        <authorList>
            <person name="Goeker M."/>
        </authorList>
    </citation>
    <scope>NUCLEOTIDE SEQUENCE</scope>
    <source>
        <strain evidence="1">DSM 21943</strain>
    </source>
</reference>
<organism evidence="1 2">
    <name type="scientific">Shouchella xiaoxiensis</name>
    <dbReference type="NCBI Taxonomy" id="766895"/>
    <lineage>
        <taxon>Bacteria</taxon>
        <taxon>Bacillati</taxon>
        <taxon>Bacillota</taxon>
        <taxon>Bacilli</taxon>
        <taxon>Bacillales</taxon>
        <taxon>Bacillaceae</taxon>
        <taxon>Shouchella</taxon>
    </lineage>
</organism>
<accession>A0ABS2SX57</accession>
<name>A0ABS2SX57_9BACI</name>
<evidence type="ECO:0000313" key="2">
    <source>
        <dbReference type="Proteomes" id="UP001179280"/>
    </source>
</evidence>
<keyword evidence="2" id="KW-1185">Reference proteome</keyword>
<protein>
    <recommendedName>
        <fullName evidence="3">Helicase</fullName>
    </recommendedName>
</protein>
<gene>
    <name evidence="1" type="ORF">JOC54_003056</name>
</gene>
<evidence type="ECO:0008006" key="3">
    <source>
        <dbReference type="Google" id="ProtNLM"/>
    </source>
</evidence>
<proteinExistence type="predicted"/>